<dbReference type="InParanoid" id="B9H518"/>
<keyword evidence="3" id="KW-0862">Zinc</keyword>
<organism evidence="5 6">
    <name type="scientific">Populus trichocarpa</name>
    <name type="common">Western balsam poplar</name>
    <name type="synonym">Populus balsamifera subsp. trichocarpa</name>
    <dbReference type="NCBI Taxonomy" id="3694"/>
    <lineage>
        <taxon>Eukaryota</taxon>
        <taxon>Viridiplantae</taxon>
        <taxon>Streptophyta</taxon>
        <taxon>Embryophyta</taxon>
        <taxon>Tracheophyta</taxon>
        <taxon>Spermatophyta</taxon>
        <taxon>Magnoliopsida</taxon>
        <taxon>eudicotyledons</taxon>
        <taxon>Gunneridae</taxon>
        <taxon>Pentapetalae</taxon>
        <taxon>rosids</taxon>
        <taxon>fabids</taxon>
        <taxon>Malpighiales</taxon>
        <taxon>Salicaceae</taxon>
        <taxon>Saliceae</taxon>
        <taxon>Populus</taxon>
    </lineage>
</organism>
<evidence type="ECO:0000256" key="4">
    <source>
        <dbReference type="ARBA" id="ARBA00023002"/>
    </source>
</evidence>
<evidence type="ECO:0000256" key="1">
    <source>
        <dbReference type="ARBA" id="ARBA00008072"/>
    </source>
</evidence>
<dbReference type="GO" id="GO:0045551">
    <property type="term" value="F:cinnamyl-alcohol dehydrogenase activity"/>
    <property type="evidence" value="ECO:0000318"/>
    <property type="project" value="GO_Central"/>
</dbReference>
<dbReference type="GO" id="GO:0046872">
    <property type="term" value="F:metal ion binding"/>
    <property type="evidence" value="ECO:0007669"/>
    <property type="project" value="UniProtKB-KW"/>
</dbReference>
<gene>
    <name evidence="5" type="ORF">POPTR_005G243700</name>
</gene>
<dbReference type="GO" id="GO:0009809">
    <property type="term" value="P:lignin biosynthetic process"/>
    <property type="evidence" value="ECO:0000318"/>
    <property type="project" value="GO_Central"/>
</dbReference>
<sequence>MKVCGADTKKPADGCNSAPTLCMNDCIHPFKDRNLADTPGKRVGVVGPRGLGHVAVRFGKAFGRHVTVISTYAKEKEATDRPVADDFIAARRSLDFIVDTVSAQLSRGAMLELLKVAVLGASDKPIEPPAFPLILGKRSATGSMTRAQRIERFGHPP</sequence>
<dbReference type="InterPro" id="IPR047109">
    <property type="entry name" value="CAD-like"/>
</dbReference>
<evidence type="ECO:0000256" key="3">
    <source>
        <dbReference type="ARBA" id="ARBA00022833"/>
    </source>
</evidence>
<dbReference type="SUPFAM" id="SSF51735">
    <property type="entry name" value="NAD(P)-binding Rossmann-fold domains"/>
    <property type="match status" value="1"/>
</dbReference>
<accession>B9H518</accession>
<comment type="similarity">
    <text evidence="1">Belongs to the zinc-containing alcohol dehydrogenase family.</text>
</comment>
<dbReference type="Gene3D" id="3.40.50.720">
    <property type="entry name" value="NAD(P)-binding Rossmann-like Domain"/>
    <property type="match status" value="1"/>
</dbReference>
<dbReference type="InterPro" id="IPR036291">
    <property type="entry name" value="NAD(P)-bd_dom_sf"/>
</dbReference>
<protein>
    <recommendedName>
        <fullName evidence="7">D-isomer specific 2-hydroxyacid dehydrogenase NAD-binding domain-containing protein</fullName>
    </recommendedName>
</protein>
<evidence type="ECO:0008006" key="7">
    <source>
        <dbReference type="Google" id="ProtNLM"/>
    </source>
</evidence>
<dbReference type="Proteomes" id="UP000006729">
    <property type="component" value="Chromosome 5"/>
</dbReference>
<dbReference type="HOGENOM" id="CLU_1680907_0_0_1"/>
<reference evidence="5 6" key="1">
    <citation type="journal article" date="2006" name="Science">
        <title>The genome of black cottonwood, Populus trichocarpa (Torr. &amp; Gray).</title>
        <authorList>
            <person name="Tuskan G.A."/>
            <person name="Difazio S."/>
            <person name="Jansson S."/>
            <person name="Bohlmann J."/>
            <person name="Grigoriev I."/>
            <person name="Hellsten U."/>
            <person name="Putnam N."/>
            <person name="Ralph S."/>
            <person name="Rombauts S."/>
            <person name="Salamov A."/>
            <person name="Schein J."/>
            <person name="Sterck L."/>
            <person name="Aerts A."/>
            <person name="Bhalerao R.R."/>
            <person name="Bhalerao R.P."/>
            <person name="Blaudez D."/>
            <person name="Boerjan W."/>
            <person name="Brun A."/>
            <person name="Brunner A."/>
            <person name="Busov V."/>
            <person name="Campbell M."/>
            <person name="Carlson J."/>
            <person name="Chalot M."/>
            <person name="Chapman J."/>
            <person name="Chen G.L."/>
            <person name="Cooper D."/>
            <person name="Coutinho P.M."/>
            <person name="Couturier J."/>
            <person name="Covert S."/>
            <person name="Cronk Q."/>
            <person name="Cunningham R."/>
            <person name="Davis J."/>
            <person name="Degroeve S."/>
            <person name="Dejardin A."/>
            <person name="Depamphilis C."/>
            <person name="Detter J."/>
            <person name="Dirks B."/>
            <person name="Dubchak I."/>
            <person name="Duplessis S."/>
            <person name="Ehlting J."/>
            <person name="Ellis B."/>
            <person name="Gendler K."/>
            <person name="Goodstein D."/>
            <person name="Gribskov M."/>
            <person name="Grimwood J."/>
            <person name="Groover A."/>
            <person name="Gunter L."/>
            <person name="Hamberger B."/>
            <person name="Heinze B."/>
            <person name="Helariutta Y."/>
            <person name="Henrissat B."/>
            <person name="Holligan D."/>
            <person name="Holt R."/>
            <person name="Huang W."/>
            <person name="Islam-Faridi N."/>
            <person name="Jones S."/>
            <person name="Jones-Rhoades M."/>
            <person name="Jorgensen R."/>
            <person name="Joshi C."/>
            <person name="Kangasjarvi J."/>
            <person name="Karlsson J."/>
            <person name="Kelleher C."/>
            <person name="Kirkpatrick R."/>
            <person name="Kirst M."/>
            <person name="Kohler A."/>
            <person name="Kalluri U."/>
            <person name="Larimer F."/>
            <person name="Leebens-Mack J."/>
            <person name="Leple J.C."/>
            <person name="Locascio P."/>
            <person name="Lou Y."/>
            <person name="Lucas S."/>
            <person name="Martin F."/>
            <person name="Montanini B."/>
            <person name="Napoli C."/>
            <person name="Nelson D.R."/>
            <person name="Nelson C."/>
            <person name="Nieminen K."/>
            <person name="Nilsson O."/>
            <person name="Pereda V."/>
            <person name="Peter G."/>
            <person name="Philippe R."/>
            <person name="Pilate G."/>
            <person name="Poliakov A."/>
            <person name="Razumovskaya J."/>
            <person name="Richardson P."/>
            <person name="Rinaldi C."/>
            <person name="Ritland K."/>
            <person name="Rouze P."/>
            <person name="Ryaboy D."/>
            <person name="Schmutz J."/>
            <person name="Schrader J."/>
            <person name="Segerman B."/>
            <person name="Shin H."/>
            <person name="Siddiqui A."/>
            <person name="Sterky F."/>
            <person name="Terry A."/>
            <person name="Tsai C.J."/>
            <person name="Uberbacher E."/>
            <person name="Unneberg P."/>
            <person name="Vahala J."/>
            <person name="Wall K."/>
            <person name="Wessler S."/>
            <person name="Yang G."/>
            <person name="Yin T."/>
            <person name="Douglas C."/>
            <person name="Marra M."/>
            <person name="Sandberg G."/>
            <person name="Van de Peer Y."/>
            <person name="Rokhsar D."/>
        </authorList>
    </citation>
    <scope>NUCLEOTIDE SEQUENCE [LARGE SCALE GENOMIC DNA]</scope>
    <source>
        <strain evidence="6">cv. Nisqually</strain>
    </source>
</reference>
<name>B9H518_POPTR</name>
<keyword evidence="4" id="KW-0560">Oxidoreductase</keyword>
<keyword evidence="2" id="KW-0479">Metal-binding</keyword>
<dbReference type="FunFam" id="3.40.50.720:FF:001522">
    <property type="entry name" value="Uncharacterized protein"/>
    <property type="match status" value="1"/>
</dbReference>
<dbReference type="PANTHER" id="PTHR42683">
    <property type="entry name" value="ALDEHYDE REDUCTASE"/>
    <property type="match status" value="1"/>
</dbReference>
<keyword evidence="6" id="KW-1185">Reference proteome</keyword>
<dbReference type="EMBL" id="CM009294">
    <property type="protein sequence ID" value="PNT38521.1"/>
    <property type="molecule type" value="Genomic_DNA"/>
</dbReference>
<dbReference type="STRING" id="3694.B9H518"/>
<dbReference type="AlphaFoldDB" id="B9H518"/>
<proteinExistence type="inferred from homology"/>
<evidence type="ECO:0000256" key="2">
    <source>
        <dbReference type="ARBA" id="ARBA00022723"/>
    </source>
</evidence>
<evidence type="ECO:0000313" key="6">
    <source>
        <dbReference type="Proteomes" id="UP000006729"/>
    </source>
</evidence>
<dbReference type="eggNOG" id="KOG0023">
    <property type="taxonomic scope" value="Eukaryota"/>
</dbReference>
<evidence type="ECO:0000313" key="5">
    <source>
        <dbReference type="EMBL" id="PNT38521.1"/>
    </source>
</evidence>